<feature type="coiled-coil region" evidence="2">
    <location>
        <begin position="311"/>
        <end position="338"/>
    </location>
</feature>
<keyword evidence="5" id="KW-1185">Reference proteome</keyword>
<dbReference type="GeneID" id="8862445"/>
<reference evidence="4 5" key="1">
    <citation type="journal article" date="2010" name="Cell">
        <title>The genome of Naegleria gruberi illuminates early eukaryotic versatility.</title>
        <authorList>
            <person name="Fritz-Laylin L.K."/>
            <person name="Prochnik S.E."/>
            <person name="Ginger M.L."/>
            <person name="Dacks J.B."/>
            <person name="Carpenter M.L."/>
            <person name="Field M.C."/>
            <person name="Kuo A."/>
            <person name="Paredez A."/>
            <person name="Chapman J."/>
            <person name="Pham J."/>
            <person name="Shu S."/>
            <person name="Neupane R."/>
            <person name="Cipriano M."/>
            <person name="Mancuso J."/>
            <person name="Tu H."/>
            <person name="Salamov A."/>
            <person name="Lindquist E."/>
            <person name="Shapiro H."/>
            <person name="Lucas S."/>
            <person name="Grigoriev I.V."/>
            <person name="Cande W.Z."/>
            <person name="Fulton C."/>
            <person name="Rokhsar D.S."/>
            <person name="Dawson S.C."/>
        </authorList>
    </citation>
    <scope>NUCLEOTIDE SEQUENCE [LARGE SCALE GENOMIC DNA]</scope>
    <source>
        <strain evidence="4 5">NEG-M</strain>
    </source>
</reference>
<feature type="region of interest" description="Disordered" evidence="3">
    <location>
        <begin position="1"/>
        <end position="37"/>
    </location>
</feature>
<dbReference type="OMA" id="QTAYARE"/>
<dbReference type="PANTHER" id="PTHR21549">
    <property type="entry name" value="MUTATED IN BLADDER CANCER 1"/>
    <property type="match status" value="1"/>
</dbReference>
<keyword evidence="1 2" id="KW-0175">Coiled coil</keyword>
<evidence type="ECO:0000256" key="3">
    <source>
        <dbReference type="SAM" id="MobiDB-lite"/>
    </source>
</evidence>
<proteinExistence type="predicted"/>
<protein>
    <submittedName>
        <fullName evidence="4">Predicted protein</fullName>
    </submittedName>
</protein>
<organism evidence="5">
    <name type="scientific">Naegleria gruberi</name>
    <name type="common">Amoeba</name>
    <dbReference type="NCBI Taxonomy" id="5762"/>
    <lineage>
        <taxon>Eukaryota</taxon>
        <taxon>Discoba</taxon>
        <taxon>Heterolobosea</taxon>
        <taxon>Tetramitia</taxon>
        <taxon>Eutetramitia</taxon>
        <taxon>Vahlkampfiidae</taxon>
        <taxon>Naegleria</taxon>
    </lineage>
</organism>
<evidence type="ECO:0000313" key="4">
    <source>
        <dbReference type="EMBL" id="EFC41503.1"/>
    </source>
</evidence>
<evidence type="ECO:0000313" key="5">
    <source>
        <dbReference type="Proteomes" id="UP000006671"/>
    </source>
</evidence>
<dbReference type="RefSeq" id="XP_002674247.1">
    <property type="nucleotide sequence ID" value="XM_002674201.1"/>
</dbReference>
<feature type="region of interest" description="Disordered" evidence="3">
    <location>
        <begin position="390"/>
        <end position="411"/>
    </location>
</feature>
<name>D2VNY9_NAEGR</name>
<evidence type="ECO:0000256" key="1">
    <source>
        <dbReference type="ARBA" id="ARBA00023054"/>
    </source>
</evidence>
<feature type="compositionally biased region" description="Basic and acidic residues" evidence="3">
    <location>
        <begin position="1"/>
        <end position="10"/>
    </location>
</feature>
<gene>
    <name evidence="4" type="ORF">NAEGRDRAFT_70667</name>
</gene>
<dbReference type="KEGG" id="ngr:NAEGRDRAFT_70667"/>
<dbReference type="OrthoDB" id="10266751at2759"/>
<dbReference type="VEuPathDB" id="AmoebaDB:NAEGRDRAFT_70667"/>
<dbReference type="InterPro" id="IPR039902">
    <property type="entry name" value="CCDC148/CCDC112"/>
</dbReference>
<dbReference type="PANTHER" id="PTHR21549:SF1">
    <property type="entry name" value="COILED-COIL DOMAIN-CONTAINING PROTEIN 148"/>
    <property type="match status" value="1"/>
</dbReference>
<evidence type="ECO:0000256" key="2">
    <source>
        <dbReference type="SAM" id="Coils"/>
    </source>
</evidence>
<dbReference type="AlphaFoldDB" id="D2VNY9"/>
<accession>D2VNY9</accession>
<dbReference type="Proteomes" id="UP000006671">
    <property type="component" value="Unassembled WGS sequence"/>
</dbReference>
<sequence length="597" mass="71659">MKRRDVKPPDSAKGLISRGTSAKAGTLMRPQSESVKKTSEFGVVRNVPFTKGLNTGMMNNHFTSQTESQKDLLEKFKSDSRGIASKLTQLTKKVSTKKQQIKKVAHNTEWGNEWKKLRKIQRELESEIVDEMKAEREEYYYEIMNQVEEGQNNPLKSIRESIHRLILDKIERTTCEIYNLENEINTLFKNYESLNPNSIDMEIDNNTFSADEFVNNILRSFNYSIDTTLTLILEEFKKKINQIIELYKQGKVVLTPHNWASEDHERYKHVYRQYQNGEHFGKNLVSYWELLKNTLPTKSETDIKDHDMWYKKVHKIEIHKIKENKERLLKDLEKIESISKETISFYIESEENKKKEELERKRFNVIAEEARRMLEEQLILKEEKTKVDNERKAKEEEIRKQEEDERDLRERERREKLKEQLEKYFKEKEEINQIQEEERKKEQERLKEEQVLTQKLNKERVDFRKNKEFEKLEKKKEEQKKREEEALKREAQLNKLIESVYEEMNLLEIDIDTKRLNQPTQSLLNKQKEEEEQVEKLKLYGYTADQLMKDRKFKLQLLLQEAGLLNTDYAREIFSTLKPSRLTRVDNLTTDQKTRIN</sequence>
<dbReference type="InParanoid" id="D2VNY9"/>
<dbReference type="EMBL" id="GG738885">
    <property type="protein sequence ID" value="EFC41503.1"/>
    <property type="molecule type" value="Genomic_DNA"/>
</dbReference>